<protein>
    <submittedName>
        <fullName evidence="2">Uncharacterized protein</fullName>
    </submittedName>
</protein>
<name>A0A0M0JNG7_9EUKA</name>
<reference evidence="3" key="1">
    <citation type="journal article" date="2015" name="PLoS Genet.">
        <title>Genome Sequence and Transcriptome Analyses of Chrysochromulina tobin: Metabolic Tools for Enhanced Algal Fitness in the Prominent Order Prymnesiales (Haptophyceae).</title>
        <authorList>
            <person name="Hovde B.T."/>
            <person name="Deodato C.R."/>
            <person name="Hunsperger H.M."/>
            <person name="Ryken S.A."/>
            <person name="Yost W."/>
            <person name="Jha R.K."/>
            <person name="Patterson J."/>
            <person name="Monnat R.J. Jr."/>
            <person name="Barlow S.B."/>
            <person name="Starkenburg S.R."/>
            <person name="Cattolico R.A."/>
        </authorList>
    </citation>
    <scope>NUCLEOTIDE SEQUENCE</scope>
    <source>
        <strain evidence="3">CCMP291</strain>
    </source>
</reference>
<evidence type="ECO:0000256" key="1">
    <source>
        <dbReference type="SAM" id="MobiDB-lite"/>
    </source>
</evidence>
<proteinExistence type="predicted"/>
<sequence>MAAPLTSIAGDAPDSFAGDAPDASLAADAELEASVAQIFESLRVLDDHTEALEAYDAAAEDEPDWLLQATAAVKHISAVPVSPAVPPALGERQITWDEKAATVQFEITSAGGMPNMDVGALAWIDAQLVPIVARSFPHLARLVTSPDNDADTAEDYARELLKKRDALLLRKRQAREYAALRDQLDATMEVARATSEAARTIFDEHLRDVQVMGLECH</sequence>
<evidence type="ECO:0000313" key="3">
    <source>
        <dbReference type="Proteomes" id="UP000037460"/>
    </source>
</evidence>
<dbReference type="EMBL" id="JWZX01002661">
    <property type="protein sequence ID" value="KOO27808.1"/>
    <property type="molecule type" value="Genomic_DNA"/>
</dbReference>
<gene>
    <name evidence="2" type="ORF">Ctob_008326</name>
</gene>
<dbReference type="AlphaFoldDB" id="A0A0M0JNG7"/>
<feature type="region of interest" description="Disordered" evidence="1">
    <location>
        <begin position="1"/>
        <end position="21"/>
    </location>
</feature>
<organism evidence="2 3">
    <name type="scientific">Chrysochromulina tobinii</name>
    <dbReference type="NCBI Taxonomy" id="1460289"/>
    <lineage>
        <taxon>Eukaryota</taxon>
        <taxon>Haptista</taxon>
        <taxon>Haptophyta</taxon>
        <taxon>Prymnesiophyceae</taxon>
        <taxon>Prymnesiales</taxon>
        <taxon>Chrysochromulinaceae</taxon>
        <taxon>Chrysochromulina</taxon>
    </lineage>
</organism>
<dbReference type="Proteomes" id="UP000037460">
    <property type="component" value="Unassembled WGS sequence"/>
</dbReference>
<comment type="caution">
    <text evidence="2">The sequence shown here is derived from an EMBL/GenBank/DDBJ whole genome shotgun (WGS) entry which is preliminary data.</text>
</comment>
<evidence type="ECO:0000313" key="2">
    <source>
        <dbReference type="EMBL" id="KOO27808.1"/>
    </source>
</evidence>
<accession>A0A0M0JNG7</accession>
<keyword evidence="3" id="KW-1185">Reference proteome</keyword>